<dbReference type="InterPro" id="IPR011604">
    <property type="entry name" value="PDDEXK-like_dom_sf"/>
</dbReference>
<dbReference type="Proteomes" id="UP000177097">
    <property type="component" value="Unassembled WGS sequence"/>
</dbReference>
<dbReference type="InterPro" id="IPR011335">
    <property type="entry name" value="Restrct_endonuc-II-like"/>
</dbReference>
<dbReference type="AlphaFoldDB" id="A0A1F7TW90"/>
<dbReference type="SUPFAM" id="SSF52980">
    <property type="entry name" value="Restriction endonuclease-like"/>
    <property type="match status" value="1"/>
</dbReference>
<proteinExistence type="predicted"/>
<evidence type="ECO:0000259" key="1">
    <source>
        <dbReference type="Pfam" id="PF12705"/>
    </source>
</evidence>
<dbReference type="Gene3D" id="3.90.320.10">
    <property type="match status" value="1"/>
</dbReference>
<dbReference type="InterPro" id="IPR038726">
    <property type="entry name" value="PDDEXK_AddAB-type"/>
</dbReference>
<feature type="domain" description="PD-(D/E)XK endonuclease-like" evidence="1">
    <location>
        <begin position="87"/>
        <end position="241"/>
    </location>
</feature>
<sequence length="245" mass="27846">MSQYYSVPRKADWNYGGKLWRLSRSKIDLFLECPRCFWLDNVKGIKRPPGFPFNINSAVDTLLKTEFDVHRAKGEQHPLQKAYGISARPAAHEHIDVWRENFKGVATHHAPTGLVVSGAIDDLWIDDDAYIVVDYKATAKSEPVTELNEDWHIGYKRQMEIYQWLLRQNGLTVSDTGYFVYCTGRPNEPAFDGKVTFDVHLIPYTGNADWVEGTLVDIKACLDASAIPNVGDHCDYCTYRAAVDE</sequence>
<dbReference type="EMBL" id="MGDX01000033">
    <property type="protein sequence ID" value="OGL70245.1"/>
    <property type="molecule type" value="Genomic_DNA"/>
</dbReference>
<dbReference type="Pfam" id="PF12705">
    <property type="entry name" value="PDDEXK_1"/>
    <property type="match status" value="1"/>
</dbReference>
<comment type="caution">
    <text evidence="2">The sequence shown here is derived from an EMBL/GenBank/DDBJ whole genome shotgun (WGS) entry which is preliminary data.</text>
</comment>
<evidence type="ECO:0000313" key="2">
    <source>
        <dbReference type="EMBL" id="OGL70245.1"/>
    </source>
</evidence>
<evidence type="ECO:0000313" key="3">
    <source>
        <dbReference type="Proteomes" id="UP000177097"/>
    </source>
</evidence>
<dbReference type="STRING" id="1802389.A3C17_03205"/>
<name>A0A1F7TW90_9BACT</name>
<organism evidence="2 3">
    <name type="scientific">Candidatus Uhrbacteria bacterium RIFCSPHIGHO2_02_FULL_53_13</name>
    <dbReference type="NCBI Taxonomy" id="1802389"/>
    <lineage>
        <taxon>Bacteria</taxon>
        <taxon>Candidatus Uhriibacteriota</taxon>
    </lineage>
</organism>
<accession>A0A1F7TW90</accession>
<protein>
    <recommendedName>
        <fullName evidence="1">PD-(D/E)XK endonuclease-like domain-containing protein</fullName>
    </recommendedName>
</protein>
<reference evidence="2 3" key="1">
    <citation type="journal article" date="2016" name="Nat. Commun.">
        <title>Thousands of microbial genomes shed light on interconnected biogeochemical processes in an aquifer system.</title>
        <authorList>
            <person name="Anantharaman K."/>
            <person name="Brown C.T."/>
            <person name="Hug L.A."/>
            <person name="Sharon I."/>
            <person name="Castelle C.J."/>
            <person name="Probst A.J."/>
            <person name="Thomas B.C."/>
            <person name="Singh A."/>
            <person name="Wilkins M.J."/>
            <person name="Karaoz U."/>
            <person name="Brodie E.L."/>
            <person name="Williams K.H."/>
            <person name="Hubbard S.S."/>
            <person name="Banfield J.F."/>
        </authorList>
    </citation>
    <scope>NUCLEOTIDE SEQUENCE [LARGE SCALE GENOMIC DNA]</scope>
</reference>
<gene>
    <name evidence="2" type="ORF">A3C17_03205</name>
</gene>